<name>A0ACC1YJF1_MELAZ</name>
<reference evidence="1 2" key="1">
    <citation type="journal article" date="2023" name="Science">
        <title>Complex scaffold remodeling in plant triterpene biosynthesis.</title>
        <authorList>
            <person name="De La Pena R."/>
            <person name="Hodgson H."/>
            <person name="Liu J.C."/>
            <person name="Stephenson M.J."/>
            <person name="Martin A.C."/>
            <person name="Owen C."/>
            <person name="Harkess A."/>
            <person name="Leebens-Mack J."/>
            <person name="Jimenez L.E."/>
            <person name="Osbourn A."/>
            <person name="Sattely E.S."/>
        </authorList>
    </citation>
    <scope>NUCLEOTIDE SEQUENCE [LARGE SCALE GENOMIC DNA]</scope>
    <source>
        <strain evidence="2">cv. JPN11</strain>
        <tissue evidence="1">Leaf</tissue>
    </source>
</reference>
<proteinExistence type="predicted"/>
<evidence type="ECO:0000313" key="1">
    <source>
        <dbReference type="EMBL" id="KAJ4723332.1"/>
    </source>
</evidence>
<accession>A0ACC1YJF1</accession>
<comment type="caution">
    <text evidence="1">The sequence shown here is derived from an EMBL/GenBank/DDBJ whole genome shotgun (WGS) entry which is preliminary data.</text>
</comment>
<keyword evidence="2" id="KW-1185">Reference proteome</keyword>
<evidence type="ECO:0000313" key="2">
    <source>
        <dbReference type="Proteomes" id="UP001164539"/>
    </source>
</evidence>
<organism evidence="1 2">
    <name type="scientific">Melia azedarach</name>
    <name type="common">Chinaberry tree</name>
    <dbReference type="NCBI Taxonomy" id="155640"/>
    <lineage>
        <taxon>Eukaryota</taxon>
        <taxon>Viridiplantae</taxon>
        <taxon>Streptophyta</taxon>
        <taxon>Embryophyta</taxon>
        <taxon>Tracheophyta</taxon>
        <taxon>Spermatophyta</taxon>
        <taxon>Magnoliopsida</taxon>
        <taxon>eudicotyledons</taxon>
        <taxon>Gunneridae</taxon>
        <taxon>Pentapetalae</taxon>
        <taxon>rosids</taxon>
        <taxon>malvids</taxon>
        <taxon>Sapindales</taxon>
        <taxon>Meliaceae</taxon>
        <taxon>Melia</taxon>
    </lineage>
</organism>
<gene>
    <name evidence="1" type="ORF">OWV82_006716</name>
</gene>
<protein>
    <submittedName>
        <fullName evidence="1">Uncharacterized protein</fullName>
    </submittedName>
</protein>
<dbReference type="Proteomes" id="UP001164539">
    <property type="component" value="Chromosome 3"/>
</dbReference>
<sequence>MREGNKIVETSEYEDSKGKGDEEGDKEEVEDNSKNDEEGVDGGTSVPYQMERPSNPMYTIDTLTRGQSLIGVYTNYFRYIIPFEIRVEEAKDEPSNHSPQRVQGESRGSPLPDLTISESYTSQSLHPSSSFVIPPNVSLPTSQISLEDILRVGGGINFQALTLEDSLKLGAGLILKYLSSPSALEQRLREAESRISYLQNELSDANNKVADHHSNLVITSDKLKVAQQDKDKTLKKAKEVVDRAKKESIRANTLA</sequence>
<dbReference type="EMBL" id="CM051396">
    <property type="protein sequence ID" value="KAJ4723332.1"/>
    <property type="molecule type" value="Genomic_DNA"/>
</dbReference>